<sequence>MPSITLKKLRPHYDASHRAPRPPKARHLDTLDSLVSCCVSEYAAARALRVPNVGLGLWSVYGQGITEEVSEDIINLALESGINLFDLSEAPAIMDAYTNCRQFNCITPIVEQTEYHMFCREKVELHMPELYHKIGVDCSMSQLAIAWCLKNESVSCLLLGATSVEQLKENIHALQIVPQLTVDVMTEIERVLANKPQKPPMVSTLAMRNQQGNNNNNNNNGNTVRIDMARHLEKENVVNGPIVIVHKPDSVESDCTDQRKVRIQYAVPRLRELTRPNRKPESPPKKRVPPQAKTEVVRSARFSDCCGVGVLTLHPTSQINQ</sequence>
<evidence type="ECO:0000313" key="7">
    <source>
        <dbReference type="Proteomes" id="UP000299102"/>
    </source>
</evidence>
<proteinExistence type="inferred from homology"/>
<evidence type="ECO:0000256" key="4">
    <source>
        <dbReference type="SAM" id="MobiDB-lite"/>
    </source>
</evidence>
<dbReference type="STRING" id="151549.A0A4C2AH30"/>
<dbReference type="Gene3D" id="3.20.20.100">
    <property type="entry name" value="NADP-dependent oxidoreductase domain"/>
    <property type="match status" value="2"/>
</dbReference>
<comment type="caution">
    <text evidence="6">The sequence shown here is derived from an EMBL/GenBank/DDBJ whole genome shotgun (WGS) entry which is preliminary data.</text>
</comment>
<keyword evidence="3" id="KW-0560">Oxidoreductase</keyword>
<organism evidence="6 7">
    <name type="scientific">Eumeta variegata</name>
    <name type="common">Bagworm moth</name>
    <name type="synonym">Eumeta japonica</name>
    <dbReference type="NCBI Taxonomy" id="151549"/>
    <lineage>
        <taxon>Eukaryota</taxon>
        <taxon>Metazoa</taxon>
        <taxon>Ecdysozoa</taxon>
        <taxon>Arthropoda</taxon>
        <taxon>Hexapoda</taxon>
        <taxon>Insecta</taxon>
        <taxon>Pterygota</taxon>
        <taxon>Neoptera</taxon>
        <taxon>Endopterygota</taxon>
        <taxon>Lepidoptera</taxon>
        <taxon>Glossata</taxon>
        <taxon>Ditrysia</taxon>
        <taxon>Tineoidea</taxon>
        <taxon>Psychidae</taxon>
        <taxon>Oiketicinae</taxon>
        <taxon>Eumeta</taxon>
    </lineage>
</organism>
<dbReference type="OrthoDB" id="1720422at2759"/>
<dbReference type="SUPFAM" id="SSF51430">
    <property type="entry name" value="NAD(P)-linked oxidoreductase"/>
    <property type="match status" value="1"/>
</dbReference>
<keyword evidence="7" id="KW-1185">Reference proteome</keyword>
<dbReference type="AlphaFoldDB" id="A0A4C2AH30"/>
<keyword evidence="2" id="KW-0521">NADP</keyword>
<feature type="non-terminal residue" evidence="6">
    <location>
        <position position="321"/>
    </location>
</feature>
<comment type="similarity">
    <text evidence="1">Belongs to the shaker potassium channel beta subunit family.</text>
</comment>
<keyword evidence="6" id="KW-0407">Ion channel</keyword>
<dbReference type="EMBL" id="BGZK01003042">
    <property type="protein sequence ID" value="GBP97987.1"/>
    <property type="molecule type" value="Genomic_DNA"/>
</dbReference>
<evidence type="ECO:0000313" key="6">
    <source>
        <dbReference type="EMBL" id="GBP97987.1"/>
    </source>
</evidence>
<evidence type="ECO:0000256" key="1">
    <source>
        <dbReference type="ARBA" id="ARBA00006515"/>
    </source>
</evidence>
<dbReference type="InterPro" id="IPR005399">
    <property type="entry name" value="K_chnl_volt-dep_bsu_KCNAB-rel"/>
</dbReference>
<evidence type="ECO:0000259" key="5">
    <source>
        <dbReference type="Pfam" id="PF00248"/>
    </source>
</evidence>
<name>A0A4C2AH30_EUMVA</name>
<dbReference type="PANTHER" id="PTHR43150">
    <property type="entry name" value="HYPERKINETIC, ISOFORM M"/>
    <property type="match status" value="1"/>
</dbReference>
<feature type="domain" description="NADP-dependent oxidoreductase" evidence="5">
    <location>
        <begin position="137"/>
        <end position="191"/>
    </location>
</feature>
<dbReference type="GO" id="GO:0016491">
    <property type="term" value="F:oxidoreductase activity"/>
    <property type="evidence" value="ECO:0007669"/>
    <property type="project" value="UniProtKB-KW"/>
</dbReference>
<reference evidence="6 7" key="1">
    <citation type="journal article" date="2019" name="Commun. Biol.">
        <title>The bagworm genome reveals a unique fibroin gene that provides high tensile strength.</title>
        <authorList>
            <person name="Kono N."/>
            <person name="Nakamura H."/>
            <person name="Ohtoshi R."/>
            <person name="Tomita M."/>
            <person name="Numata K."/>
            <person name="Arakawa K."/>
        </authorList>
    </citation>
    <scope>NUCLEOTIDE SEQUENCE [LARGE SCALE GENOMIC DNA]</scope>
</reference>
<dbReference type="GO" id="GO:0044325">
    <property type="term" value="F:transmembrane transporter binding"/>
    <property type="evidence" value="ECO:0007669"/>
    <property type="project" value="TreeGrafter"/>
</dbReference>
<dbReference type="InterPro" id="IPR036812">
    <property type="entry name" value="NAD(P)_OxRdtase_dom_sf"/>
</dbReference>
<dbReference type="GO" id="GO:0015459">
    <property type="term" value="F:potassium channel regulator activity"/>
    <property type="evidence" value="ECO:0007669"/>
    <property type="project" value="TreeGrafter"/>
</dbReference>
<dbReference type="Pfam" id="PF00248">
    <property type="entry name" value="Aldo_ket_red"/>
    <property type="match status" value="1"/>
</dbReference>
<protein>
    <submittedName>
        <fullName evidence="6">Voltage-gated potassium channel subunit beta-2</fullName>
    </submittedName>
</protein>
<dbReference type="InterPro" id="IPR023210">
    <property type="entry name" value="NADP_OxRdtase_dom"/>
</dbReference>
<dbReference type="GO" id="GO:0008076">
    <property type="term" value="C:voltage-gated potassium channel complex"/>
    <property type="evidence" value="ECO:0007669"/>
    <property type="project" value="TreeGrafter"/>
</dbReference>
<dbReference type="GO" id="GO:1901379">
    <property type="term" value="P:regulation of potassium ion transmembrane transport"/>
    <property type="evidence" value="ECO:0007669"/>
    <property type="project" value="TreeGrafter"/>
</dbReference>
<feature type="region of interest" description="Disordered" evidence="4">
    <location>
        <begin position="270"/>
        <end position="293"/>
    </location>
</feature>
<evidence type="ECO:0000256" key="2">
    <source>
        <dbReference type="ARBA" id="ARBA00022857"/>
    </source>
</evidence>
<accession>A0A4C2AH30</accession>
<dbReference type="GO" id="GO:0034220">
    <property type="term" value="P:monoatomic ion transmembrane transport"/>
    <property type="evidence" value="ECO:0007669"/>
    <property type="project" value="UniProtKB-KW"/>
</dbReference>
<dbReference type="Proteomes" id="UP000299102">
    <property type="component" value="Unassembled WGS sequence"/>
</dbReference>
<evidence type="ECO:0000256" key="3">
    <source>
        <dbReference type="ARBA" id="ARBA00023002"/>
    </source>
</evidence>
<keyword evidence="6" id="KW-0813">Transport</keyword>
<dbReference type="PANTHER" id="PTHR43150:SF2">
    <property type="entry name" value="HYPERKINETIC, ISOFORM M"/>
    <property type="match status" value="1"/>
</dbReference>
<gene>
    <name evidence="6" type="primary">KCNAB2</name>
    <name evidence="6" type="ORF">EVAR_101150_1</name>
</gene>
<keyword evidence="6" id="KW-0406">Ion transport</keyword>
<feature type="compositionally biased region" description="Basic and acidic residues" evidence="4">
    <location>
        <begin position="270"/>
        <end position="284"/>
    </location>
</feature>